<evidence type="ECO:0000256" key="3">
    <source>
        <dbReference type="ARBA" id="ARBA00022475"/>
    </source>
</evidence>
<gene>
    <name evidence="9" type="ORF">PSNMU_V1.4_AUG-EV-PASAV3_0000680</name>
</gene>
<reference evidence="9 10" key="1">
    <citation type="submission" date="2019-01" db="EMBL/GenBank/DDBJ databases">
        <authorList>
            <person name="Ferrante I. M."/>
        </authorList>
    </citation>
    <scope>NUCLEOTIDE SEQUENCE [LARGE SCALE GENOMIC DNA]</scope>
    <source>
        <strain evidence="9 10">B856</strain>
    </source>
</reference>
<dbReference type="EMBL" id="CAACVS010000002">
    <property type="protein sequence ID" value="VEU33523.1"/>
    <property type="molecule type" value="Genomic_DNA"/>
</dbReference>
<dbReference type="GO" id="GO:0005886">
    <property type="term" value="C:plasma membrane"/>
    <property type="evidence" value="ECO:0007669"/>
    <property type="project" value="UniProtKB-SubCell"/>
</dbReference>
<evidence type="ECO:0000313" key="10">
    <source>
        <dbReference type="Proteomes" id="UP000291116"/>
    </source>
</evidence>
<keyword evidence="2" id="KW-0813">Transport</keyword>
<dbReference type="InterPro" id="IPR044669">
    <property type="entry name" value="YneE/VCCN1/2-like"/>
</dbReference>
<comment type="subcellular location">
    <subcellularLocation>
        <location evidence="1">Cell membrane</location>
        <topology evidence="1">Multi-pass membrane protein</topology>
    </subcellularLocation>
</comment>
<dbReference type="PANTHER" id="PTHR33281">
    <property type="entry name" value="UPF0187 PROTEIN YNEE"/>
    <property type="match status" value="1"/>
</dbReference>
<evidence type="ECO:0000313" key="9">
    <source>
        <dbReference type="EMBL" id="VEU33523.1"/>
    </source>
</evidence>
<dbReference type="AlphaFoldDB" id="A0A448YUQ4"/>
<accession>A0A448YUQ4</accession>
<keyword evidence="7 8" id="KW-0472">Membrane</keyword>
<evidence type="ECO:0000256" key="8">
    <source>
        <dbReference type="SAM" id="Phobius"/>
    </source>
</evidence>
<evidence type="ECO:0000256" key="6">
    <source>
        <dbReference type="ARBA" id="ARBA00023065"/>
    </source>
</evidence>
<evidence type="ECO:0000256" key="2">
    <source>
        <dbReference type="ARBA" id="ARBA00022448"/>
    </source>
</evidence>
<name>A0A448YUQ4_9STRA</name>
<evidence type="ECO:0000256" key="7">
    <source>
        <dbReference type="ARBA" id="ARBA00023136"/>
    </source>
</evidence>
<sequence>MHRRDSVESFLSDLSDLDNMYGTHPILTKSHSKRDSSYTKSWTDADWKLHQVKSYERYSRHIRSWFSSPTFFSVLPTLISSFLWTLSCIFAVRVNLINNFVKQAPFSHSISSFTSPISILLALKTNRSLNRLFEARSVWGKMIRVCTSLAGMTVNYISPIDQELGILMGRYLAAFGWCMKGKLRGEDDSLVLRTLLPSSEMQWIETCSNAVGGISDNPSAIIFRLRSIVAKITNGSEGRLSIAASQVMEQRLGELESSVGICKKIVASPIPPTFTRMTSRVLCLFLGFLPLALVSSGMQSPVAILVIVTFLSYIFVGIDEIGVEVEYPFPLLPMYSLASNLKSGVGNQFRLMEEMRTGGVL</sequence>
<evidence type="ECO:0000256" key="5">
    <source>
        <dbReference type="ARBA" id="ARBA00022989"/>
    </source>
</evidence>
<proteinExistence type="predicted"/>
<evidence type="ECO:0000256" key="1">
    <source>
        <dbReference type="ARBA" id="ARBA00004651"/>
    </source>
</evidence>
<evidence type="ECO:0000256" key="4">
    <source>
        <dbReference type="ARBA" id="ARBA00022692"/>
    </source>
</evidence>
<keyword evidence="4 8" id="KW-0812">Transmembrane</keyword>
<organism evidence="9 10">
    <name type="scientific">Pseudo-nitzschia multistriata</name>
    <dbReference type="NCBI Taxonomy" id="183589"/>
    <lineage>
        <taxon>Eukaryota</taxon>
        <taxon>Sar</taxon>
        <taxon>Stramenopiles</taxon>
        <taxon>Ochrophyta</taxon>
        <taxon>Bacillariophyta</taxon>
        <taxon>Bacillariophyceae</taxon>
        <taxon>Bacillariophycidae</taxon>
        <taxon>Bacillariales</taxon>
        <taxon>Bacillariaceae</taxon>
        <taxon>Pseudo-nitzschia</taxon>
    </lineage>
</organism>
<dbReference type="Pfam" id="PF25539">
    <property type="entry name" value="Bestrophin_2"/>
    <property type="match status" value="1"/>
</dbReference>
<feature type="transmembrane region" description="Helical" evidence="8">
    <location>
        <begin position="70"/>
        <end position="92"/>
    </location>
</feature>
<keyword evidence="5 8" id="KW-1133">Transmembrane helix</keyword>
<protein>
    <recommendedName>
        <fullName evidence="11">Bestrophin homolog</fullName>
    </recommendedName>
</protein>
<dbReference type="PANTHER" id="PTHR33281:SF19">
    <property type="entry name" value="VOLTAGE-DEPENDENT ANION CHANNEL-FORMING PROTEIN YNEE"/>
    <property type="match status" value="1"/>
</dbReference>
<dbReference type="OrthoDB" id="1368at2759"/>
<keyword evidence="10" id="KW-1185">Reference proteome</keyword>
<evidence type="ECO:0008006" key="11">
    <source>
        <dbReference type="Google" id="ProtNLM"/>
    </source>
</evidence>
<keyword evidence="3" id="KW-1003">Cell membrane</keyword>
<keyword evidence="6" id="KW-0406">Ion transport</keyword>
<dbReference type="Proteomes" id="UP000291116">
    <property type="component" value="Unassembled WGS sequence"/>
</dbReference>
<dbReference type="GO" id="GO:0005254">
    <property type="term" value="F:chloride channel activity"/>
    <property type="evidence" value="ECO:0007669"/>
    <property type="project" value="InterPro"/>
</dbReference>